<dbReference type="EMBL" id="MU394289">
    <property type="protein sequence ID" value="KAI6090737.1"/>
    <property type="molecule type" value="Genomic_DNA"/>
</dbReference>
<organism evidence="1 2">
    <name type="scientific">Hypoxylon rubiginosum</name>
    <dbReference type="NCBI Taxonomy" id="110542"/>
    <lineage>
        <taxon>Eukaryota</taxon>
        <taxon>Fungi</taxon>
        <taxon>Dikarya</taxon>
        <taxon>Ascomycota</taxon>
        <taxon>Pezizomycotina</taxon>
        <taxon>Sordariomycetes</taxon>
        <taxon>Xylariomycetidae</taxon>
        <taxon>Xylariales</taxon>
        <taxon>Hypoxylaceae</taxon>
        <taxon>Hypoxylon</taxon>
    </lineage>
</organism>
<name>A0ACC0DD92_9PEZI</name>
<evidence type="ECO:0000313" key="2">
    <source>
        <dbReference type="Proteomes" id="UP001497680"/>
    </source>
</evidence>
<dbReference type="Proteomes" id="UP001497680">
    <property type="component" value="Unassembled WGS sequence"/>
</dbReference>
<evidence type="ECO:0000313" key="1">
    <source>
        <dbReference type="EMBL" id="KAI6090737.1"/>
    </source>
</evidence>
<comment type="caution">
    <text evidence="1">The sequence shown here is derived from an EMBL/GenBank/DDBJ whole genome shotgun (WGS) entry which is preliminary data.</text>
</comment>
<gene>
    <name evidence="1" type="ORF">F4821DRAFT_9480</name>
</gene>
<accession>A0ACC0DD92</accession>
<reference evidence="1 2" key="1">
    <citation type="journal article" date="2022" name="New Phytol.">
        <title>Ecological generalism drives hyperdiversity of secondary metabolite gene clusters in xylarialean endophytes.</title>
        <authorList>
            <person name="Franco M.E.E."/>
            <person name="Wisecaver J.H."/>
            <person name="Arnold A.E."/>
            <person name="Ju Y.M."/>
            <person name="Slot J.C."/>
            <person name="Ahrendt S."/>
            <person name="Moore L.P."/>
            <person name="Eastman K.E."/>
            <person name="Scott K."/>
            <person name="Konkel Z."/>
            <person name="Mondo S.J."/>
            <person name="Kuo A."/>
            <person name="Hayes R.D."/>
            <person name="Haridas S."/>
            <person name="Andreopoulos B."/>
            <person name="Riley R."/>
            <person name="LaButti K."/>
            <person name="Pangilinan J."/>
            <person name="Lipzen A."/>
            <person name="Amirebrahimi M."/>
            <person name="Yan J."/>
            <person name="Adam C."/>
            <person name="Keymanesh K."/>
            <person name="Ng V."/>
            <person name="Louie K."/>
            <person name="Northen T."/>
            <person name="Drula E."/>
            <person name="Henrissat B."/>
            <person name="Hsieh H.M."/>
            <person name="Youens-Clark K."/>
            <person name="Lutzoni F."/>
            <person name="Miadlikowska J."/>
            <person name="Eastwood D.C."/>
            <person name="Hamelin R.C."/>
            <person name="Grigoriev I.V."/>
            <person name="U'Ren J.M."/>
        </authorList>
    </citation>
    <scope>NUCLEOTIDE SEQUENCE [LARGE SCALE GENOMIC DNA]</scope>
    <source>
        <strain evidence="1 2">ER1909</strain>
    </source>
</reference>
<sequence length="1839" mass="203920">MSLQRSATRKAASGPARRKKDYDIVQQGIKELYPLDKANVEPEIDIVLVPGLGAHPEESWQSPTTNFNWTTDGLVRDFPRARILLYMYESAWTGSLKVKQFMSNIAMSLLNGLKSKREGHVQRRPIVFIGHSMGGLVIAKAVTIADSRRDRFPIMFEAIAAAIFFGTPFNGAEAASVAAMYAKFAETAGVAVSSKLLDLMKPGDEGLRELKYEFMRLVGKLSPKIDLMCFFEQEPTDFSNMGHLPSLFGLTKLAIPKKYADFVTRDSATLPGAEEQGLACNHRDLVKFEGPKDEKWIQYVKDPLKRIIHGAQLAVKNRLNSVRDIDRTMINSIVKTLSAVDVDRKRKALAQTFVSSSWITKEVEYKQWLGESENRDEVKPGDCLWIRGPEGRGKTSASLAAIDEIDKLITANEEKGASQGPILLAYFFCDSTSDFSTAEDLLKSLVTQLIDGQNTLASYAKSFAKKKGDGNKSQAQVTVENLWQTLQDMLTDEFIGSKVIFVLNNLHALPEDSDSTIKFMKYLNAELQNISSADTKRVPTRWMITSREAHNIEEALKIEGVRLIDLEDEKYGDQVQTALRKRAKERVATLEKEKSYNKALSYFASSLIGKRAQNTQWIDITCVQLQELPQAESDLKVRRVLERMPQDLTTLLNNAWLQIFKANEVDVEKIKEMLRALVLTYEDPTEEELGVLAGLCSNDSEKAELRKFIEKCKPLLVLKRASNTVCFMNIVVKTHLLENSKQLLGMSAEEKKWQHGVLALRSFSHVNDKFSFPEPEPKPEEKPEESGDEASSEQGEEEDDNDEEEEEDDDEDSDDEDDDDEDESESGSEEEEDPEADVLRDLAMPYTVKYWLRHASKATREIAEDLSLEKEFWDPDSRIRRRWLVEYCRMTNTFEGFDYKTLNGLHIASSVGFRELVAALIRNGYEEQVKIRDSLINTPLHFAAYFGRPKIVEELLNKGAVIDDGDEIQEQTPLHMAAFGGHVEVMKKLLLRGANANATACDIGPVVNAAISSGNRACVELLVERGVSLTIDRDDLEAPLAQAALLSDISMFEYLIEKYADKLPPQEYSKALVKAAEAGRVDVFNRLLEFEYSQENFQDALHAAVSEWNWDIVTIILEKRAGLNCDTLFYEVATGTEPQDKLLEVIWEYADGSIDQEMLNKSLYDATDREKESTVKLLLENYKADPNATGEEYGNALTAAAYDGTMNIIQLLLDAGADVNAPDGWALQTAAAEGHYDVVEHLLKRGANVNAFTKNENFEAGTALQGACEAGRTDIVTLLLEHNADPNLGGGSEAPPILAAAIRAEEEILELLIKAKARVDVLGGSDEDSLSTPLISAAAYMPQSALQLLLDAGADINLQDSDGDTALFVAASRGDEDVVSFLLDNGADIMHTNKNGENALQVADDACIEVLVNRVSVLLGALKSAMDSGNTVVTSIVRRAFNKQQELSHDDEPQMTPKAVPQPEIQSNGAANQGNEVANETPDYLGENGAERSINNDDAQSSNSAAIINNVQELDNFDEHSSFNQISEQLKSALANQTVLWNQFTSDPSSAASVEPKHPAYEPESHQEEQPTQHTELGQWAQETTASLAIPVSQPAELPAQGYIKRKPAPSVAYDNHTQYSKTPSPKLSETSTGRYQAPAEPNNYGQTIVAYQPDLEVKPQPVAPYQNSQYQNQANQSVSSQSSGSYQSISTHQQTQSTQYQNNNSSLYDGSNYGGSAPYQAPTSQYPTQQSTYAPYNPDSYGQPPQQIPAQQQAYNPSEPSHGFTGQAYQPPAEWQQQNQGYYGNASGQQYTDNLYGGADWDQTRPPLKQRGSSFFSGGVKNTFDKAKIMGNGMFNRK</sequence>
<proteinExistence type="predicted"/>
<protein>
    <submittedName>
        <fullName evidence="1">Uncharacterized protein</fullName>
    </submittedName>
</protein>
<keyword evidence="2" id="KW-1185">Reference proteome</keyword>